<evidence type="ECO:0000259" key="1">
    <source>
        <dbReference type="PROSITE" id="PS51061"/>
    </source>
</evidence>
<dbReference type="SUPFAM" id="SSF82708">
    <property type="entry name" value="R3H domain"/>
    <property type="match status" value="1"/>
</dbReference>
<dbReference type="Gene3D" id="3.30.300.20">
    <property type="match status" value="1"/>
</dbReference>
<dbReference type="InterPro" id="IPR036867">
    <property type="entry name" value="R3H_dom_sf"/>
</dbReference>
<keyword evidence="3" id="KW-1185">Reference proteome</keyword>
<dbReference type="InterPro" id="IPR015946">
    <property type="entry name" value="KH_dom-like_a/b"/>
</dbReference>
<name>A0ABV0JNM4_9CYAN</name>
<comment type="caution">
    <text evidence="2">The sequence shown here is derived from an EMBL/GenBank/DDBJ whole genome shotgun (WGS) entry which is preliminary data.</text>
</comment>
<dbReference type="CDD" id="cd02644">
    <property type="entry name" value="R3H_jag"/>
    <property type="match status" value="1"/>
</dbReference>
<reference evidence="2 3" key="1">
    <citation type="submission" date="2022-04" db="EMBL/GenBank/DDBJ databases">
        <title>Positive selection, recombination, and allopatry shape intraspecific diversity of widespread and dominant cyanobacteria.</title>
        <authorList>
            <person name="Wei J."/>
            <person name="Shu W."/>
            <person name="Hu C."/>
        </authorList>
    </citation>
    <scope>NUCLEOTIDE SEQUENCE [LARGE SCALE GENOMIC DNA]</scope>
    <source>
        <strain evidence="2 3">GB2-A5</strain>
    </source>
</reference>
<dbReference type="RefSeq" id="WP_190426627.1">
    <property type="nucleotide sequence ID" value="NZ_JAMPKK010000020.1"/>
</dbReference>
<evidence type="ECO:0000313" key="3">
    <source>
        <dbReference type="Proteomes" id="UP001442494"/>
    </source>
</evidence>
<dbReference type="EMBL" id="JAMPKK010000020">
    <property type="protein sequence ID" value="MEP0865002.1"/>
    <property type="molecule type" value="Genomic_DNA"/>
</dbReference>
<organism evidence="2 3">
    <name type="scientific">Funiculus sociatus GB2-A5</name>
    <dbReference type="NCBI Taxonomy" id="2933946"/>
    <lineage>
        <taxon>Bacteria</taxon>
        <taxon>Bacillati</taxon>
        <taxon>Cyanobacteriota</taxon>
        <taxon>Cyanophyceae</taxon>
        <taxon>Coleofasciculales</taxon>
        <taxon>Coleofasciculaceae</taxon>
        <taxon>Funiculus</taxon>
    </lineage>
</organism>
<dbReference type="PANTHER" id="PTHR35800">
    <property type="entry name" value="PROTEIN JAG"/>
    <property type="match status" value="1"/>
</dbReference>
<feature type="domain" description="R3H" evidence="1">
    <location>
        <begin position="105"/>
        <end position="171"/>
    </location>
</feature>
<dbReference type="InterPro" id="IPR034079">
    <property type="entry name" value="R3H_KhpB"/>
</dbReference>
<gene>
    <name evidence="2" type="ORF">NDI37_11030</name>
</gene>
<dbReference type="SMART" id="SM00393">
    <property type="entry name" value="R3H"/>
    <property type="match status" value="1"/>
</dbReference>
<accession>A0ABV0JNM4</accession>
<dbReference type="PROSITE" id="PS51061">
    <property type="entry name" value="R3H"/>
    <property type="match status" value="1"/>
</dbReference>
<dbReference type="Gene3D" id="3.30.1370.50">
    <property type="entry name" value="R3H-like domain"/>
    <property type="match status" value="1"/>
</dbReference>
<protein>
    <submittedName>
        <fullName evidence="2">RNA-binding protein</fullName>
    </submittedName>
</protein>
<sequence>MSDRIMQRGQQWLEELLRLGKFPTGVTVEKQAIEPAIDSPTEESGVSYWLTIDETKLTPAQIQALIGTEGTALDAIQYLANSILNLGQDRENQTAYTIELDGYRQKRQAELLEMAEYAAGQVRQTGQEYEMKSLSSAERRQVHTYFQESEDLETYSRGQEPDRRLVVRLRS</sequence>
<proteinExistence type="predicted"/>
<dbReference type="InterPro" id="IPR039247">
    <property type="entry name" value="KhpB"/>
</dbReference>
<evidence type="ECO:0000313" key="2">
    <source>
        <dbReference type="EMBL" id="MEP0865002.1"/>
    </source>
</evidence>
<dbReference type="Pfam" id="PF01424">
    <property type="entry name" value="R3H"/>
    <property type="match status" value="1"/>
</dbReference>
<dbReference type="Proteomes" id="UP001442494">
    <property type="component" value="Unassembled WGS sequence"/>
</dbReference>
<dbReference type="PANTHER" id="PTHR35800:SF1">
    <property type="entry name" value="RNA-BINDING PROTEIN KHPB"/>
    <property type="match status" value="1"/>
</dbReference>
<dbReference type="InterPro" id="IPR001374">
    <property type="entry name" value="R3H_dom"/>
</dbReference>